<keyword evidence="2" id="KW-0863">Zinc-finger</keyword>
<keyword evidence="2" id="KW-0862">Zinc</keyword>
<accession>A0A835AT58</accession>
<feature type="compositionally biased region" description="Pro residues" evidence="3">
    <location>
        <begin position="575"/>
        <end position="586"/>
    </location>
</feature>
<evidence type="ECO:0000313" key="7">
    <source>
        <dbReference type="Proteomes" id="UP000636709"/>
    </source>
</evidence>
<dbReference type="AlphaFoldDB" id="A0A835AT58"/>
<evidence type="ECO:0000256" key="3">
    <source>
        <dbReference type="SAM" id="MobiDB-lite"/>
    </source>
</evidence>
<sequence length="629" mass="67951">MGIMDVAEGKPEQCTSEQGSAFEVKDNLFRGCILGVIAPHLINPLLKKKTGKEMWDALDAQYGVSDAGSELYLMEQFLDYRMVEDRPVVEQANELHVLAKDLGCCNKENPCVLPDKFVAGGIISKLPPSWRDFATSLKHRRQEFTIDGLIGTLDVEEKARAKDVRNKGTPVGASANFVQKNINARTNNKGKGKKPPQPQNPGKTKQTAGFKKKKGACYVCGSEDHFAGKCPQRKEGKAGASDTIASLRSCSGYRGNQVSGSVSTRLLAQNCYVFTGVRFTVLGTPPPSNDYTAPRLLPARLRRSDCTASTDLPASNLYDYFEQGQSRNIMSTDDIPPAGNGATNAFGRGRKPPANRAVERAVHWSNCPVVVFRPSLLRQKVHGTMTFALEHNCPDDQREGEIDLVVLPLVAIVAIAVVAGRDDDTEGRFPAVFDASGDGQISRSELTELFEILGHAASNNELAGMMAEVDNDCFISLYEFAALNAPPPSSLASSRARRVRLRRALPPSTSLAFWPSASSSPTTPTAGTRIRPDVVCLSSSFPSPDSGSAWGCRPPRPQTFGGRVNPRKLTRTVHPPLPGCPSPRPGSTPRSSAPPIALASVEGRTQGKEGRRAHLRPDRVAAPDLPSMI</sequence>
<keyword evidence="2" id="KW-0479">Metal-binding</keyword>
<evidence type="ECO:0000259" key="4">
    <source>
        <dbReference type="PROSITE" id="PS50158"/>
    </source>
</evidence>
<comment type="caution">
    <text evidence="6">The sequence shown here is derived from an EMBL/GenBank/DDBJ whole genome shotgun (WGS) entry which is preliminary data.</text>
</comment>
<gene>
    <name evidence="6" type="ORF">HU200_048262</name>
</gene>
<keyword evidence="1" id="KW-0106">Calcium</keyword>
<name>A0A835AT58_9POAL</name>
<dbReference type="GO" id="GO:0008270">
    <property type="term" value="F:zinc ion binding"/>
    <property type="evidence" value="ECO:0007669"/>
    <property type="project" value="UniProtKB-KW"/>
</dbReference>
<dbReference type="PROSITE" id="PS50222">
    <property type="entry name" value="EF_HAND_2"/>
    <property type="match status" value="1"/>
</dbReference>
<dbReference type="OrthoDB" id="679554at2759"/>
<feature type="compositionally biased region" description="Low complexity" evidence="3">
    <location>
        <begin position="200"/>
        <end position="209"/>
    </location>
</feature>
<organism evidence="6 7">
    <name type="scientific">Digitaria exilis</name>
    <dbReference type="NCBI Taxonomy" id="1010633"/>
    <lineage>
        <taxon>Eukaryota</taxon>
        <taxon>Viridiplantae</taxon>
        <taxon>Streptophyta</taxon>
        <taxon>Embryophyta</taxon>
        <taxon>Tracheophyta</taxon>
        <taxon>Spermatophyta</taxon>
        <taxon>Magnoliopsida</taxon>
        <taxon>Liliopsida</taxon>
        <taxon>Poales</taxon>
        <taxon>Poaceae</taxon>
        <taxon>PACMAD clade</taxon>
        <taxon>Panicoideae</taxon>
        <taxon>Panicodae</taxon>
        <taxon>Paniceae</taxon>
        <taxon>Anthephorinae</taxon>
        <taxon>Digitaria</taxon>
    </lineage>
</organism>
<protein>
    <submittedName>
        <fullName evidence="6">Uncharacterized protein</fullName>
    </submittedName>
</protein>
<evidence type="ECO:0000256" key="1">
    <source>
        <dbReference type="ARBA" id="ARBA00022837"/>
    </source>
</evidence>
<dbReference type="EMBL" id="JACEFO010002197">
    <property type="protein sequence ID" value="KAF8674429.1"/>
    <property type="molecule type" value="Genomic_DNA"/>
</dbReference>
<feature type="compositionally biased region" description="Basic and acidic residues" evidence="3">
    <location>
        <begin position="605"/>
        <end position="621"/>
    </location>
</feature>
<feature type="domain" description="EF-hand" evidence="5">
    <location>
        <begin position="431"/>
        <end position="456"/>
    </location>
</feature>
<dbReference type="GO" id="GO:0005509">
    <property type="term" value="F:calcium ion binding"/>
    <property type="evidence" value="ECO:0007669"/>
    <property type="project" value="InterPro"/>
</dbReference>
<dbReference type="PROSITE" id="PS50158">
    <property type="entry name" value="ZF_CCHC"/>
    <property type="match status" value="1"/>
</dbReference>
<evidence type="ECO:0000313" key="6">
    <source>
        <dbReference type="EMBL" id="KAF8674429.1"/>
    </source>
</evidence>
<feature type="region of interest" description="Disordered" evidence="3">
    <location>
        <begin position="546"/>
        <end position="629"/>
    </location>
</feature>
<dbReference type="InterPro" id="IPR036875">
    <property type="entry name" value="Znf_CCHC_sf"/>
</dbReference>
<proteinExistence type="predicted"/>
<dbReference type="Pfam" id="PF14223">
    <property type="entry name" value="Retrotran_gag_2"/>
    <property type="match status" value="1"/>
</dbReference>
<dbReference type="CDD" id="cd00051">
    <property type="entry name" value="EFh"/>
    <property type="match status" value="1"/>
</dbReference>
<dbReference type="InterPro" id="IPR011992">
    <property type="entry name" value="EF-hand-dom_pair"/>
</dbReference>
<dbReference type="InterPro" id="IPR018247">
    <property type="entry name" value="EF_Hand_1_Ca_BS"/>
</dbReference>
<keyword evidence="7" id="KW-1185">Reference proteome</keyword>
<dbReference type="SUPFAM" id="SSF57756">
    <property type="entry name" value="Retrovirus zinc finger-like domains"/>
    <property type="match status" value="1"/>
</dbReference>
<dbReference type="InterPro" id="IPR002048">
    <property type="entry name" value="EF_hand_dom"/>
</dbReference>
<dbReference type="Gene3D" id="1.10.238.10">
    <property type="entry name" value="EF-hand"/>
    <property type="match status" value="1"/>
</dbReference>
<feature type="region of interest" description="Disordered" evidence="3">
    <location>
        <begin position="184"/>
        <end position="209"/>
    </location>
</feature>
<dbReference type="Proteomes" id="UP000636709">
    <property type="component" value="Unassembled WGS sequence"/>
</dbReference>
<evidence type="ECO:0000256" key="2">
    <source>
        <dbReference type="PROSITE-ProRule" id="PRU00047"/>
    </source>
</evidence>
<feature type="domain" description="CCHC-type" evidence="4">
    <location>
        <begin position="217"/>
        <end position="232"/>
    </location>
</feature>
<dbReference type="PROSITE" id="PS00018">
    <property type="entry name" value="EF_HAND_1"/>
    <property type="match status" value="1"/>
</dbReference>
<dbReference type="PANTHER" id="PTHR47592:SF27">
    <property type="entry name" value="OS08G0421700 PROTEIN"/>
    <property type="match status" value="1"/>
</dbReference>
<dbReference type="GO" id="GO:0003676">
    <property type="term" value="F:nucleic acid binding"/>
    <property type="evidence" value="ECO:0007669"/>
    <property type="project" value="InterPro"/>
</dbReference>
<dbReference type="PANTHER" id="PTHR47592">
    <property type="entry name" value="PBF68 PROTEIN"/>
    <property type="match status" value="1"/>
</dbReference>
<dbReference type="SUPFAM" id="SSF47473">
    <property type="entry name" value="EF-hand"/>
    <property type="match status" value="1"/>
</dbReference>
<evidence type="ECO:0000259" key="5">
    <source>
        <dbReference type="PROSITE" id="PS50222"/>
    </source>
</evidence>
<dbReference type="InterPro" id="IPR001878">
    <property type="entry name" value="Znf_CCHC"/>
</dbReference>
<reference evidence="6" key="1">
    <citation type="submission" date="2020-07" db="EMBL/GenBank/DDBJ databases">
        <title>Genome sequence and genetic diversity analysis of an under-domesticated orphan crop, white fonio (Digitaria exilis).</title>
        <authorList>
            <person name="Bennetzen J.L."/>
            <person name="Chen S."/>
            <person name="Ma X."/>
            <person name="Wang X."/>
            <person name="Yssel A.E.J."/>
            <person name="Chaluvadi S.R."/>
            <person name="Johnson M."/>
            <person name="Gangashetty P."/>
            <person name="Hamidou F."/>
            <person name="Sanogo M.D."/>
            <person name="Zwaenepoel A."/>
            <person name="Wallace J."/>
            <person name="Van De Peer Y."/>
            <person name="Van Deynze A."/>
        </authorList>
    </citation>
    <scope>NUCLEOTIDE SEQUENCE</scope>
    <source>
        <tissue evidence="6">Leaves</tissue>
    </source>
</reference>
<dbReference type="SMART" id="SM00343">
    <property type="entry name" value="ZnF_C2HC"/>
    <property type="match status" value="1"/>
</dbReference>